<organism evidence="1 2">
    <name type="scientific">Suillus placidus</name>
    <dbReference type="NCBI Taxonomy" id="48579"/>
    <lineage>
        <taxon>Eukaryota</taxon>
        <taxon>Fungi</taxon>
        <taxon>Dikarya</taxon>
        <taxon>Basidiomycota</taxon>
        <taxon>Agaricomycotina</taxon>
        <taxon>Agaricomycetes</taxon>
        <taxon>Agaricomycetidae</taxon>
        <taxon>Boletales</taxon>
        <taxon>Suillineae</taxon>
        <taxon>Suillaceae</taxon>
        <taxon>Suillus</taxon>
    </lineage>
</organism>
<keyword evidence="2" id="KW-1185">Reference proteome</keyword>
<proteinExistence type="predicted"/>
<gene>
    <name evidence="1" type="ORF">EV702DRAFT_977867</name>
</gene>
<sequence>MQYPDEINDLAQLTMEQFVGHSQHLFKQIKDLPSEVDFIRFVLAGRVGQQATEEPDQCRVTLNCLQGLPPLPQTRISRDLDSAIGVSCTLPYTSALAIWPIPPFKEMLTKDNHAQSHAYNAQGDKILVPMHKIPNVPLGKVQQRHVVRILFPRLYSADGAAPVSQKDLALIYDNCLRPTLAEVLPEFADRAPTSYAAAYMQSRTRSGGLAFNTLDVPWNRLEEIAAMLLAKLQEQKPAFRDAYFIHELRGTKGGTIHDGEKDWERQMAFQDMFEHVDVDNLDPREWLVDVALTIGVEEHVVTWRESFLELPFDQAQYCVCTPDQWKMHFDRIFPRTVREARASGQNFPSCSYYKSYIALASAVEDAHLIRIRAALRKEFDKLAWAPWTLADRMWGTGAKTSRAWKVIPREKKGGPMIAINPRCHNQRVSLRVFDQPDEDYATNSNSGED</sequence>
<evidence type="ECO:0000313" key="2">
    <source>
        <dbReference type="Proteomes" id="UP000714275"/>
    </source>
</evidence>
<protein>
    <submittedName>
        <fullName evidence="1">Uncharacterized protein</fullName>
    </submittedName>
</protein>
<dbReference type="AlphaFoldDB" id="A0A9P6ZL15"/>
<name>A0A9P6ZL15_9AGAM</name>
<evidence type="ECO:0000313" key="1">
    <source>
        <dbReference type="EMBL" id="KAG1770801.1"/>
    </source>
</evidence>
<dbReference type="Proteomes" id="UP000714275">
    <property type="component" value="Unassembled WGS sequence"/>
</dbReference>
<reference evidence="1" key="1">
    <citation type="journal article" date="2020" name="New Phytol.">
        <title>Comparative genomics reveals dynamic genome evolution in host specialist ectomycorrhizal fungi.</title>
        <authorList>
            <person name="Lofgren L.A."/>
            <person name="Nguyen N.H."/>
            <person name="Vilgalys R."/>
            <person name="Ruytinx J."/>
            <person name="Liao H.L."/>
            <person name="Branco S."/>
            <person name="Kuo A."/>
            <person name="LaButti K."/>
            <person name="Lipzen A."/>
            <person name="Andreopoulos W."/>
            <person name="Pangilinan J."/>
            <person name="Riley R."/>
            <person name="Hundley H."/>
            <person name="Na H."/>
            <person name="Barry K."/>
            <person name="Grigoriev I.V."/>
            <person name="Stajich J.E."/>
            <person name="Kennedy P.G."/>
        </authorList>
    </citation>
    <scope>NUCLEOTIDE SEQUENCE</scope>
    <source>
        <strain evidence="1">DOB743</strain>
    </source>
</reference>
<comment type="caution">
    <text evidence="1">The sequence shown here is derived from an EMBL/GenBank/DDBJ whole genome shotgun (WGS) entry which is preliminary data.</text>
</comment>
<dbReference type="EMBL" id="JABBWD010000063">
    <property type="protein sequence ID" value="KAG1770801.1"/>
    <property type="molecule type" value="Genomic_DNA"/>
</dbReference>
<accession>A0A9P6ZL15</accession>
<dbReference type="OrthoDB" id="2603924at2759"/>